<feature type="domain" description="Beta-hexosaminidase bacterial type N-terminal" evidence="6">
    <location>
        <begin position="13"/>
        <end position="82"/>
    </location>
</feature>
<dbReference type="RefSeq" id="WP_185675747.1">
    <property type="nucleotide sequence ID" value="NZ_JACHVB010000034.1"/>
</dbReference>
<dbReference type="GO" id="GO:0004563">
    <property type="term" value="F:beta-N-acetylhexosaminidase activity"/>
    <property type="evidence" value="ECO:0007669"/>
    <property type="project" value="InterPro"/>
</dbReference>
<dbReference type="EMBL" id="JACHVB010000034">
    <property type="protein sequence ID" value="MBC2594782.1"/>
    <property type="molecule type" value="Genomic_DNA"/>
</dbReference>
<reference evidence="7 8" key="1">
    <citation type="submission" date="2020-07" db="EMBL/GenBank/DDBJ databases">
        <authorList>
            <person name="Feng X."/>
        </authorList>
    </citation>
    <scope>NUCLEOTIDE SEQUENCE [LARGE SCALE GENOMIC DNA]</scope>
    <source>
        <strain evidence="7 8">JCM31066</strain>
    </source>
</reference>
<dbReference type="InterPro" id="IPR029018">
    <property type="entry name" value="Hex-like_dom2"/>
</dbReference>
<dbReference type="InterPro" id="IPR015883">
    <property type="entry name" value="Glyco_hydro_20_cat"/>
</dbReference>
<dbReference type="InterPro" id="IPR038901">
    <property type="entry name" value="HEXDC-like"/>
</dbReference>
<dbReference type="Gene3D" id="3.30.379.10">
    <property type="entry name" value="Chitobiase/beta-hexosaminidase domain 2-like"/>
    <property type="match status" value="1"/>
</dbReference>
<dbReference type="CDD" id="cd06565">
    <property type="entry name" value="GH20_GcnA-like"/>
    <property type="match status" value="1"/>
</dbReference>
<keyword evidence="2 7" id="KW-0378">Hydrolase</keyword>
<evidence type="ECO:0000259" key="6">
    <source>
        <dbReference type="Pfam" id="PF02838"/>
    </source>
</evidence>
<dbReference type="SUPFAM" id="SSF51445">
    <property type="entry name" value="(Trans)glycosidases"/>
    <property type="match status" value="1"/>
</dbReference>
<evidence type="ECO:0000256" key="3">
    <source>
        <dbReference type="ARBA" id="ARBA00023295"/>
    </source>
</evidence>
<evidence type="ECO:0000313" key="8">
    <source>
        <dbReference type="Proteomes" id="UP000546464"/>
    </source>
</evidence>
<keyword evidence="3" id="KW-0326">Glycosidase</keyword>
<comment type="caution">
    <text evidence="7">The sequence shown here is derived from an EMBL/GenBank/DDBJ whole genome shotgun (WGS) entry which is preliminary data.</text>
</comment>
<name>A0A842HEC5_9BACT</name>
<evidence type="ECO:0000256" key="4">
    <source>
        <dbReference type="PIRSR" id="PIRSR625705-1"/>
    </source>
</evidence>
<evidence type="ECO:0000259" key="5">
    <source>
        <dbReference type="Pfam" id="PF00728"/>
    </source>
</evidence>
<dbReference type="SUPFAM" id="SSF55545">
    <property type="entry name" value="beta-N-acetylhexosaminidase-like domain"/>
    <property type="match status" value="1"/>
</dbReference>
<dbReference type="Pfam" id="PF02838">
    <property type="entry name" value="Glyco_hydro_20b"/>
    <property type="match status" value="1"/>
</dbReference>
<dbReference type="Proteomes" id="UP000546464">
    <property type="component" value="Unassembled WGS sequence"/>
</dbReference>
<evidence type="ECO:0000256" key="1">
    <source>
        <dbReference type="ARBA" id="ARBA00006285"/>
    </source>
</evidence>
<dbReference type="InterPro" id="IPR015882">
    <property type="entry name" value="HEX_bac_N"/>
</dbReference>
<organism evidence="7 8">
    <name type="scientific">Ruficoccus amylovorans</name>
    <dbReference type="NCBI Taxonomy" id="1804625"/>
    <lineage>
        <taxon>Bacteria</taxon>
        <taxon>Pseudomonadati</taxon>
        <taxon>Verrucomicrobiota</taxon>
        <taxon>Opitutia</taxon>
        <taxon>Puniceicoccales</taxon>
        <taxon>Cerasicoccaceae</taxon>
        <taxon>Ruficoccus</taxon>
    </lineage>
</organism>
<dbReference type="InterPro" id="IPR025705">
    <property type="entry name" value="Beta_hexosaminidase_sua/sub"/>
</dbReference>
<comment type="similarity">
    <text evidence="1">Belongs to the glycosyl hydrolase 20 family.</text>
</comment>
<dbReference type="AlphaFoldDB" id="A0A842HEC5"/>
<dbReference type="InterPro" id="IPR017853">
    <property type="entry name" value="GH"/>
</dbReference>
<dbReference type="Gene3D" id="3.20.20.80">
    <property type="entry name" value="Glycosidases"/>
    <property type="match status" value="1"/>
</dbReference>
<gene>
    <name evidence="7" type="ORF">H5P28_10965</name>
</gene>
<dbReference type="PRINTS" id="PR00738">
    <property type="entry name" value="GLHYDRLASE20"/>
</dbReference>
<evidence type="ECO:0000313" key="7">
    <source>
        <dbReference type="EMBL" id="MBC2594782.1"/>
    </source>
</evidence>
<dbReference type="PANTHER" id="PTHR21040">
    <property type="entry name" value="BCDNA.GH04120"/>
    <property type="match status" value="1"/>
</dbReference>
<feature type="domain" description="Glycoside hydrolase family 20 catalytic" evidence="5">
    <location>
        <begin position="88"/>
        <end position="341"/>
    </location>
</feature>
<protein>
    <submittedName>
        <fullName evidence="7">Family 20 glycosylhydrolase</fullName>
    </submittedName>
</protein>
<dbReference type="PANTHER" id="PTHR21040:SF8">
    <property type="entry name" value="BCDNA.GH04120"/>
    <property type="match status" value="1"/>
</dbReference>
<evidence type="ECO:0000256" key="2">
    <source>
        <dbReference type="ARBA" id="ARBA00022801"/>
    </source>
</evidence>
<keyword evidence="8" id="KW-1185">Reference proteome</keyword>
<dbReference type="GO" id="GO:0005975">
    <property type="term" value="P:carbohydrate metabolic process"/>
    <property type="evidence" value="ECO:0007669"/>
    <property type="project" value="InterPro"/>
</dbReference>
<proteinExistence type="inferred from homology"/>
<dbReference type="Pfam" id="PF00728">
    <property type="entry name" value="Glyco_hydro_20"/>
    <property type="match status" value="1"/>
</dbReference>
<feature type="active site" description="Proton donor" evidence="4">
    <location>
        <position position="238"/>
    </location>
</feature>
<sequence length="561" mass="62964">MHLFPQPRSLKLHPGTASPHDALFVSKIHDNLAPGHYTLRIGPDKIEITGGDTAALAYADDTLAQIRAQSPEGQLPRLEISDGPAFRERGYMLDISRCKVPTMDELLRLVDRLATLRYNQLQLYTEHTFAYTGHESVWRDSSPLTGEEIEQLDAACAARHIELVPNQNSFGHLERWLRHPAYRHLAECPDGFTSPFGDFRPYGATLKPNADSLAFLDELYTQLLPHFRSRRVNVGCDETFDLGLGWSRPQVEAEGIEEIYLEFLEKIGQLVEKHGHQMLFWADIVLKRPELIDRLPAGSVPVVWGYERDHPFAEQCAQMAAAGLEFQVAPGDSTWLSTHGRLETAQANIALATREGLRHGAHGLLLTHWGDQGHIQPYALSLPALVMGSQYSWEGAAANVERWPEFLSTRLLNDTTGEFARTLAALGSVESLTTHRQHNRSVLFRGLFAEIDEVRALAEKITPVESVAIATRLDEAEAHLSRACPRCPDADWLRDEAAQSLRLTRLALARLESIRTGKSRETLLPQLEEALSCHESQWLLRNRPGGLPESRSYFTGLRERL</sequence>
<accession>A0A842HEC5</accession>